<dbReference type="GO" id="GO:0070813">
    <property type="term" value="P:hydrogen sulfide metabolic process"/>
    <property type="evidence" value="ECO:0007669"/>
    <property type="project" value="TreeGrafter"/>
</dbReference>
<dbReference type="GO" id="GO:0006749">
    <property type="term" value="P:glutathione metabolic process"/>
    <property type="evidence" value="ECO:0007669"/>
    <property type="project" value="InterPro"/>
</dbReference>
<proteinExistence type="predicted"/>
<reference evidence="3" key="1">
    <citation type="submission" date="2020-02" db="EMBL/GenBank/DDBJ databases">
        <authorList>
            <person name="Chen W.-M."/>
        </authorList>
    </citation>
    <scope>NUCLEOTIDE SEQUENCE</scope>
    <source>
        <strain evidence="3">NBD-18</strain>
    </source>
</reference>
<keyword evidence="1" id="KW-0479">Metal-binding</keyword>
<dbReference type="Gene3D" id="3.60.15.10">
    <property type="entry name" value="Ribonuclease Z/Hydroxyacylglutathione hydrolase-like"/>
    <property type="match status" value="1"/>
</dbReference>
<accession>A0A6B2QXS1</accession>
<protein>
    <submittedName>
        <fullName evidence="3">MBL fold metallo-hydrolase</fullName>
    </submittedName>
</protein>
<dbReference type="InterPro" id="IPR001279">
    <property type="entry name" value="Metallo-B-lactamas"/>
</dbReference>
<dbReference type="GO" id="GO:0046872">
    <property type="term" value="F:metal ion binding"/>
    <property type="evidence" value="ECO:0007669"/>
    <property type="project" value="UniProtKB-KW"/>
</dbReference>
<dbReference type="InterPro" id="IPR044528">
    <property type="entry name" value="POD-like_MBL-fold"/>
</dbReference>
<organism evidence="3">
    <name type="scientific">Sheuella amnicola</name>
    <dbReference type="NCBI Taxonomy" id="2707330"/>
    <lineage>
        <taxon>Bacteria</taxon>
        <taxon>Pseudomonadati</taxon>
        <taxon>Pseudomonadota</taxon>
        <taxon>Betaproteobacteria</taxon>
        <taxon>Burkholderiales</taxon>
        <taxon>Alcaligenaceae</taxon>
        <taxon>Sheuella</taxon>
    </lineage>
</organism>
<dbReference type="CDD" id="cd07724">
    <property type="entry name" value="POD-like_MBL-fold"/>
    <property type="match status" value="1"/>
</dbReference>
<name>A0A6B2QXS1_9BURK</name>
<dbReference type="AlphaFoldDB" id="A0A6B2QXS1"/>
<dbReference type="InterPro" id="IPR036866">
    <property type="entry name" value="RibonucZ/Hydroxyglut_hydro"/>
</dbReference>
<dbReference type="PANTHER" id="PTHR43084:SF1">
    <property type="entry name" value="PERSULFIDE DIOXYGENASE ETHE1, MITOCHONDRIAL"/>
    <property type="match status" value="1"/>
</dbReference>
<dbReference type="InterPro" id="IPR051682">
    <property type="entry name" value="Mito_Persulfide_Diox"/>
</dbReference>
<dbReference type="GO" id="GO:0016787">
    <property type="term" value="F:hydrolase activity"/>
    <property type="evidence" value="ECO:0007669"/>
    <property type="project" value="UniProtKB-KW"/>
</dbReference>
<evidence type="ECO:0000259" key="2">
    <source>
        <dbReference type="SMART" id="SM00849"/>
    </source>
</evidence>
<evidence type="ECO:0000256" key="1">
    <source>
        <dbReference type="ARBA" id="ARBA00022723"/>
    </source>
</evidence>
<evidence type="ECO:0000313" key="3">
    <source>
        <dbReference type="EMBL" id="NDY82813.1"/>
    </source>
</evidence>
<gene>
    <name evidence="3" type="ORF">G3I67_06165</name>
</gene>
<sequence>MTDSKNIAQVHGIFDPQTWTVTYVVHQGVGSQCAIIDSVLDYDPKSGRTRHTSADKVIDYVRANQLQVAWILETHAHADHLTAAPYLKAQLGGQTAIGDHITGVQKVFKGIFNLEPEFKPDGSQFDHLFKEDEEIRVGNLIGKTLFVPGHTPACVAYQFGDAVFVGDTLFMPDVGTARCDFPGGDAKALYQSIHKILSLPADTRLFMCHDYPPTDRPISFETTVAQQRASNIHIRDGISESEFIAMRNKRDATLEMPVLILPAVQINIRAGEFPPKEDNGISYVKIPLNAL</sequence>
<dbReference type="PANTHER" id="PTHR43084">
    <property type="entry name" value="PERSULFIDE DIOXYGENASE ETHE1"/>
    <property type="match status" value="1"/>
</dbReference>
<dbReference type="RefSeq" id="WP_163652622.1">
    <property type="nucleotide sequence ID" value="NZ_JAAGRN010000003.1"/>
</dbReference>
<dbReference type="SUPFAM" id="SSF56281">
    <property type="entry name" value="Metallo-hydrolase/oxidoreductase"/>
    <property type="match status" value="1"/>
</dbReference>
<dbReference type="EMBL" id="JAAGRN010000003">
    <property type="protein sequence ID" value="NDY82813.1"/>
    <property type="molecule type" value="Genomic_DNA"/>
</dbReference>
<dbReference type="SMART" id="SM00849">
    <property type="entry name" value="Lactamase_B"/>
    <property type="match status" value="1"/>
</dbReference>
<comment type="caution">
    <text evidence="3">The sequence shown here is derived from an EMBL/GenBank/DDBJ whole genome shotgun (WGS) entry which is preliminary data.</text>
</comment>
<dbReference type="Pfam" id="PF00753">
    <property type="entry name" value="Lactamase_B"/>
    <property type="match status" value="1"/>
</dbReference>
<feature type="domain" description="Metallo-beta-lactamase" evidence="2">
    <location>
        <begin position="21"/>
        <end position="209"/>
    </location>
</feature>
<dbReference type="GO" id="GO:0050313">
    <property type="term" value="F:sulfur dioxygenase activity"/>
    <property type="evidence" value="ECO:0007669"/>
    <property type="project" value="InterPro"/>
</dbReference>
<keyword evidence="3" id="KW-0378">Hydrolase</keyword>